<dbReference type="AlphaFoldDB" id="A0A484ANY3"/>
<keyword evidence="2" id="KW-1185">Reference proteome</keyword>
<organism evidence="1 2">
    <name type="scientific">Drosophila navojoa</name>
    <name type="common">Fruit fly</name>
    <dbReference type="NCBI Taxonomy" id="7232"/>
    <lineage>
        <taxon>Eukaryota</taxon>
        <taxon>Metazoa</taxon>
        <taxon>Ecdysozoa</taxon>
        <taxon>Arthropoda</taxon>
        <taxon>Hexapoda</taxon>
        <taxon>Insecta</taxon>
        <taxon>Pterygota</taxon>
        <taxon>Neoptera</taxon>
        <taxon>Endopterygota</taxon>
        <taxon>Diptera</taxon>
        <taxon>Brachycera</taxon>
        <taxon>Muscomorpha</taxon>
        <taxon>Ephydroidea</taxon>
        <taxon>Drosophilidae</taxon>
        <taxon>Drosophila</taxon>
    </lineage>
</organism>
<reference evidence="1 2" key="1">
    <citation type="journal article" date="2019" name="J. Hered.">
        <title>An Improved Genome Assembly for Drosophila navojoa, the Basal Species in the mojavensis Cluster.</title>
        <authorList>
            <person name="Vanderlinde T."/>
            <person name="Dupim E.G."/>
            <person name="Nazario-Yepiz N.O."/>
            <person name="Carvalho A.B."/>
        </authorList>
    </citation>
    <scope>NUCLEOTIDE SEQUENCE [LARGE SCALE GENOMIC DNA]</scope>
    <source>
        <strain evidence="1">Navoj_Jal97</strain>
        <tissue evidence="1">Whole organism</tissue>
    </source>
</reference>
<dbReference type="EMBL" id="LSRL02003395">
    <property type="protein sequence ID" value="TDG38469.1"/>
    <property type="molecule type" value="Genomic_DNA"/>
</dbReference>
<feature type="non-terminal residue" evidence="1">
    <location>
        <position position="1"/>
    </location>
</feature>
<dbReference type="Proteomes" id="UP000295192">
    <property type="component" value="Unassembled WGS sequence"/>
</dbReference>
<sequence length="110" mass="13132">DHMDHKEPEGHMAQLAHNAYSMALVHRDNKVRTQVIRKGREVSKVHTVHKDHMVHFPMDHSPFHTDHMVRHKFLHRVHMVHMVHYALVQTEHHALVHKVHNEFHTLDIDL</sequence>
<comment type="caution">
    <text evidence="1">The sequence shown here is derived from an EMBL/GenBank/DDBJ whole genome shotgun (WGS) entry which is preliminary data.</text>
</comment>
<accession>A0A484ANY3</accession>
<protein>
    <submittedName>
        <fullName evidence="1">Uncharacterized protein</fullName>
    </submittedName>
</protein>
<gene>
    <name evidence="1" type="ORF">AWZ03_015109</name>
</gene>
<proteinExistence type="predicted"/>
<evidence type="ECO:0000313" key="2">
    <source>
        <dbReference type="Proteomes" id="UP000295192"/>
    </source>
</evidence>
<name>A0A484ANY3_DRONA</name>
<evidence type="ECO:0000313" key="1">
    <source>
        <dbReference type="EMBL" id="TDG38469.1"/>
    </source>
</evidence>